<organism evidence="1 2">
    <name type="scientific">Candidatus Accumulibacter vicinus</name>
    <dbReference type="NCBI Taxonomy" id="2954382"/>
    <lineage>
        <taxon>Bacteria</taxon>
        <taxon>Pseudomonadati</taxon>
        <taxon>Pseudomonadota</taxon>
        <taxon>Betaproteobacteria</taxon>
        <taxon>Candidatus Accumulibacter</taxon>
    </lineage>
</organism>
<comment type="caution">
    <text evidence="1">The sequence shown here is derived from an EMBL/GenBank/DDBJ whole genome shotgun (WGS) entry which is preliminary data.</text>
</comment>
<dbReference type="Proteomes" id="UP000019812">
    <property type="component" value="Unassembled WGS sequence"/>
</dbReference>
<accession>A0A084Y269</accession>
<dbReference type="EMBL" id="JDSS02000019">
    <property type="protein sequence ID" value="KFB68813.1"/>
    <property type="molecule type" value="Genomic_DNA"/>
</dbReference>
<sequence>MTVSIVLFHRGIQPLLDEVQNVPINDSTGDALHQLSVRNAIEITRQIRIDDLLVTGVQ</sequence>
<protein>
    <submittedName>
        <fullName evidence="1">Uncharacterized protein</fullName>
    </submittedName>
</protein>
<evidence type="ECO:0000313" key="1">
    <source>
        <dbReference type="EMBL" id="KFB68813.1"/>
    </source>
</evidence>
<gene>
    <name evidence="1" type="ORF">CAPSK01_001668</name>
</gene>
<evidence type="ECO:0000313" key="2">
    <source>
        <dbReference type="Proteomes" id="UP000019812"/>
    </source>
</evidence>
<name>A0A084Y269_9PROT</name>
<reference evidence="1 2" key="1">
    <citation type="submission" date="2014-07" db="EMBL/GenBank/DDBJ databases">
        <title>Expanding our view of genomic diversity in Candidatus Accumulibacter clades.</title>
        <authorList>
            <person name="Skennerton C.T."/>
            <person name="Barr J.J."/>
            <person name="Slater F.R."/>
            <person name="Bond P.L."/>
            <person name="Tyson G.W."/>
        </authorList>
    </citation>
    <scope>NUCLEOTIDE SEQUENCE [LARGE SCALE GENOMIC DNA]</scope>
    <source>
        <strain evidence="2">SK-01</strain>
    </source>
</reference>
<dbReference type="AlphaFoldDB" id="A0A084Y269"/>
<proteinExistence type="predicted"/>